<feature type="domain" description="Mur ligase central" evidence="8">
    <location>
        <begin position="130"/>
        <end position="376"/>
    </location>
</feature>
<keyword evidence="10" id="KW-1185">Reference proteome</keyword>
<evidence type="ECO:0000313" key="10">
    <source>
        <dbReference type="Proteomes" id="UP000824469"/>
    </source>
</evidence>
<dbReference type="PROSITE" id="PS01012">
    <property type="entry name" value="FOLYLPOLYGLU_SYNT_2"/>
    <property type="match status" value="1"/>
</dbReference>
<accession>A0AA38LJ05</accession>
<feature type="domain" description="Mur ligase C-terminal" evidence="7">
    <location>
        <begin position="417"/>
        <end position="468"/>
    </location>
</feature>
<dbReference type="GO" id="GO:0005737">
    <property type="term" value="C:cytoplasm"/>
    <property type="evidence" value="ECO:0007669"/>
    <property type="project" value="TreeGrafter"/>
</dbReference>
<dbReference type="PROSITE" id="PS01011">
    <property type="entry name" value="FOLYLPOLYGLU_SYNT_1"/>
    <property type="match status" value="1"/>
</dbReference>
<dbReference type="OMA" id="ISHSMYS"/>
<keyword evidence="3" id="KW-0479">Metal-binding</keyword>
<dbReference type="InterPro" id="IPR013221">
    <property type="entry name" value="Mur_ligase_cen"/>
</dbReference>
<comment type="caution">
    <text evidence="9">The sequence shown here is derived from an EMBL/GenBank/DDBJ whole genome shotgun (WGS) entry which is preliminary data.</text>
</comment>
<dbReference type="Pfam" id="PF02875">
    <property type="entry name" value="Mur_ligase_C"/>
    <property type="match status" value="1"/>
</dbReference>
<dbReference type="GO" id="GO:0046872">
    <property type="term" value="F:metal ion binding"/>
    <property type="evidence" value="ECO:0007669"/>
    <property type="project" value="UniProtKB-KW"/>
</dbReference>
<dbReference type="InterPro" id="IPR001645">
    <property type="entry name" value="Folylpolyglutamate_synth"/>
</dbReference>
<evidence type="ECO:0000256" key="4">
    <source>
        <dbReference type="ARBA" id="ARBA00022741"/>
    </source>
</evidence>
<gene>
    <name evidence="9" type="ORF">KI387_004723</name>
</gene>
<dbReference type="AlphaFoldDB" id="A0AA38LJ05"/>
<reference evidence="9 10" key="1">
    <citation type="journal article" date="2021" name="Nat. Plants">
        <title>The Taxus genome provides insights into paclitaxel biosynthesis.</title>
        <authorList>
            <person name="Xiong X."/>
            <person name="Gou J."/>
            <person name="Liao Q."/>
            <person name="Li Y."/>
            <person name="Zhou Q."/>
            <person name="Bi G."/>
            <person name="Li C."/>
            <person name="Du R."/>
            <person name="Wang X."/>
            <person name="Sun T."/>
            <person name="Guo L."/>
            <person name="Liang H."/>
            <person name="Lu P."/>
            <person name="Wu Y."/>
            <person name="Zhang Z."/>
            <person name="Ro D.K."/>
            <person name="Shang Y."/>
            <person name="Huang S."/>
            <person name="Yan J."/>
        </authorList>
    </citation>
    <scope>NUCLEOTIDE SEQUENCE [LARGE SCALE GENOMIC DNA]</scope>
    <source>
        <strain evidence="9">Ta-2019</strain>
    </source>
</reference>
<dbReference type="InterPro" id="IPR004101">
    <property type="entry name" value="Mur_ligase_C"/>
</dbReference>
<sequence>MPGHPSFLKTIQCIFTYNFRHFGTTVLWNGTGSKKMTGVMNIAQMKYSDLITANKKLALRAFSASRGIFAMEDPRLEEFFGFLESLKDYEKEGVPKGAGTDTHEGFDLQRMERLIQLLGNPLSRYPVVHIAGTKGKGSTSAFIGSILREEGHSVGLYTSPHLQTIRERIVSGRKAEIISVEDLQNIFQHVKEILTNALQTEHLSLSHFEVLTGLAFKYFAQRGVDIAVVEAGLGGARDATNVIHSKGLAISVITTIGKEHMDALGGSLENIAISKSGIIKQGRPVVLGGPFDPQIEYILRKRAASMNAPVISAFGPGIHSSVTELDSTNSQPCQCVDILVKLDENNPKMTIELFGVRLHMLGYHQLQNAVTAICIALCLRNQGWRISNDSIRAGLENTSLCGRCQFLSPKQAKMLGVNGATVILDGAHTEASAKALASTIRMLYPDKPLAFVVAMANDKDHSAFANCLIS</sequence>
<dbReference type="GO" id="GO:0005524">
    <property type="term" value="F:ATP binding"/>
    <property type="evidence" value="ECO:0007669"/>
    <property type="project" value="UniProtKB-KW"/>
</dbReference>
<dbReference type="Gene3D" id="3.90.190.20">
    <property type="entry name" value="Mur ligase, C-terminal domain"/>
    <property type="match status" value="1"/>
</dbReference>
<organism evidence="9 10">
    <name type="scientific">Taxus chinensis</name>
    <name type="common">Chinese yew</name>
    <name type="synonym">Taxus wallichiana var. chinensis</name>
    <dbReference type="NCBI Taxonomy" id="29808"/>
    <lineage>
        <taxon>Eukaryota</taxon>
        <taxon>Viridiplantae</taxon>
        <taxon>Streptophyta</taxon>
        <taxon>Embryophyta</taxon>
        <taxon>Tracheophyta</taxon>
        <taxon>Spermatophyta</taxon>
        <taxon>Pinopsida</taxon>
        <taxon>Pinidae</taxon>
        <taxon>Conifers II</taxon>
        <taxon>Cupressales</taxon>
        <taxon>Taxaceae</taxon>
        <taxon>Taxus</taxon>
    </lineage>
</organism>
<feature type="non-terminal residue" evidence="9">
    <location>
        <position position="1"/>
    </location>
</feature>
<dbReference type="NCBIfam" id="TIGR01499">
    <property type="entry name" value="folC"/>
    <property type="match status" value="1"/>
</dbReference>
<dbReference type="PANTHER" id="PTHR11136">
    <property type="entry name" value="FOLYLPOLYGLUTAMATE SYNTHASE-RELATED"/>
    <property type="match status" value="1"/>
</dbReference>
<dbReference type="SUPFAM" id="SSF53623">
    <property type="entry name" value="MurD-like peptide ligases, catalytic domain"/>
    <property type="match status" value="1"/>
</dbReference>
<evidence type="ECO:0000259" key="7">
    <source>
        <dbReference type="Pfam" id="PF02875"/>
    </source>
</evidence>
<evidence type="ECO:0000259" key="8">
    <source>
        <dbReference type="Pfam" id="PF08245"/>
    </source>
</evidence>
<dbReference type="InterPro" id="IPR036615">
    <property type="entry name" value="Mur_ligase_C_dom_sf"/>
</dbReference>
<evidence type="ECO:0000256" key="3">
    <source>
        <dbReference type="ARBA" id="ARBA00022723"/>
    </source>
</evidence>
<dbReference type="GO" id="GO:0004326">
    <property type="term" value="F:tetrahydrofolylpolyglutamate synthase activity"/>
    <property type="evidence" value="ECO:0007669"/>
    <property type="project" value="InterPro"/>
</dbReference>
<dbReference type="SUPFAM" id="SSF53244">
    <property type="entry name" value="MurD-like peptide ligases, peptide-binding domain"/>
    <property type="match status" value="1"/>
</dbReference>
<evidence type="ECO:0000256" key="2">
    <source>
        <dbReference type="ARBA" id="ARBA00022598"/>
    </source>
</evidence>
<keyword evidence="2" id="KW-0436">Ligase</keyword>
<evidence type="ECO:0000256" key="5">
    <source>
        <dbReference type="ARBA" id="ARBA00022840"/>
    </source>
</evidence>
<dbReference type="Gene3D" id="3.40.1190.10">
    <property type="entry name" value="Mur-like, catalytic domain"/>
    <property type="match status" value="1"/>
</dbReference>
<dbReference type="Pfam" id="PF08245">
    <property type="entry name" value="Mur_ligase_M"/>
    <property type="match status" value="1"/>
</dbReference>
<dbReference type="InterPro" id="IPR036565">
    <property type="entry name" value="Mur-like_cat_sf"/>
</dbReference>
<dbReference type="EMBL" id="JAHRHJ020000002">
    <property type="protein sequence ID" value="KAH9324545.1"/>
    <property type="molecule type" value="Genomic_DNA"/>
</dbReference>
<comment type="similarity">
    <text evidence="1">Belongs to the folylpolyglutamate synthase family.</text>
</comment>
<dbReference type="GO" id="GO:0008841">
    <property type="term" value="F:dihydrofolate synthase activity"/>
    <property type="evidence" value="ECO:0007669"/>
    <property type="project" value="TreeGrafter"/>
</dbReference>
<evidence type="ECO:0000256" key="6">
    <source>
        <dbReference type="ARBA" id="ARBA00022842"/>
    </source>
</evidence>
<name>A0AA38LJ05_TAXCH</name>
<dbReference type="PANTHER" id="PTHR11136:SF0">
    <property type="entry name" value="DIHYDROFOLATE SYNTHETASE-RELATED"/>
    <property type="match status" value="1"/>
</dbReference>
<keyword evidence="5" id="KW-0067">ATP-binding</keyword>
<dbReference type="Proteomes" id="UP000824469">
    <property type="component" value="Unassembled WGS sequence"/>
</dbReference>
<evidence type="ECO:0008006" key="11">
    <source>
        <dbReference type="Google" id="ProtNLM"/>
    </source>
</evidence>
<keyword evidence="4" id="KW-0547">Nucleotide-binding</keyword>
<evidence type="ECO:0000313" key="9">
    <source>
        <dbReference type="EMBL" id="KAH9324545.1"/>
    </source>
</evidence>
<evidence type="ECO:0000256" key="1">
    <source>
        <dbReference type="ARBA" id="ARBA00008276"/>
    </source>
</evidence>
<dbReference type="InterPro" id="IPR018109">
    <property type="entry name" value="Folylpolyglutamate_synth_CS"/>
</dbReference>
<proteinExistence type="inferred from homology"/>
<protein>
    <recommendedName>
        <fullName evidence="11">Mur ligase central domain-containing protein</fullName>
    </recommendedName>
</protein>
<keyword evidence="6" id="KW-0460">Magnesium</keyword>